<gene>
    <name evidence="2" type="ordered locus">LEPBI_I0800</name>
</gene>
<name>B0SLC1_LEPBP</name>
<feature type="transmembrane region" description="Helical" evidence="1">
    <location>
        <begin position="141"/>
        <end position="162"/>
    </location>
</feature>
<keyword evidence="1" id="KW-1133">Transmembrane helix</keyword>
<sequence length="165" mass="18558">MGGGWITPPSSIRAGIYTILPPIPPIRLAPKTTPIHREPMDLNSINLKRFHLHYFTYLILVLILSLPLTLGLVADGYRIIFYFGSAISFSVQMAILQLRFLPSKIPALSESGFPFFTVFLSFFLNLGILTAFQVLEYPFEATSGFLIAYFVHLLFLVFASYFSGK</sequence>
<evidence type="ECO:0000313" key="3">
    <source>
        <dbReference type="Proteomes" id="UP000001847"/>
    </source>
</evidence>
<feature type="transmembrane region" description="Helical" evidence="1">
    <location>
        <begin position="54"/>
        <end position="73"/>
    </location>
</feature>
<keyword evidence="3" id="KW-1185">Reference proteome</keyword>
<feature type="transmembrane region" description="Helical" evidence="1">
    <location>
        <begin position="113"/>
        <end position="135"/>
    </location>
</feature>
<dbReference type="AlphaFoldDB" id="B0SLC1"/>
<dbReference type="KEGG" id="lbi:LEPBI_I0800"/>
<evidence type="ECO:0000313" key="2">
    <source>
        <dbReference type="EMBL" id="ABZ96928.1"/>
    </source>
</evidence>
<dbReference type="Proteomes" id="UP000001847">
    <property type="component" value="Chromosome I"/>
</dbReference>
<accession>B0SLC1</accession>
<feature type="transmembrane region" description="Helical" evidence="1">
    <location>
        <begin position="79"/>
        <end position="101"/>
    </location>
</feature>
<protein>
    <submittedName>
        <fullName evidence="2">Uncharacterized protein</fullName>
    </submittedName>
</protein>
<keyword evidence="1" id="KW-0812">Transmembrane</keyword>
<reference evidence="2 3" key="1">
    <citation type="journal article" date="2008" name="PLoS ONE">
        <title>Genome sequence of the saprophyte Leptospira biflexa provides insights into the evolution of Leptospira and the pathogenesis of leptospirosis.</title>
        <authorList>
            <person name="Picardeau M."/>
            <person name="Bulach D.M."/>
            <person name="Bouchier C."/>
            <person name="Zuerner R.L."/>
            <person name="Zidane N."/>
            <person name="Wilson P.J."/>
            <person name="Creno S."/>
            <person name="Kuczek E.S."/>
            <person name="Bommezzadri S."/>
            <person name="Davis J.C."/>
            <person name="McGrath A."/>
            <person name="Johnson M.J."/>
            <person name="Boursaux-Eude C."/>
            <person name="Seemann T."/>
            <person name="Rouy Z."/>
            <person name="Coppel R.L."/>
            <person name="Rood J.I."/>
            <person name="Lajus A."/>
            <person name="Davies J.K."/>
            <person name="Medigue C."/>
            <person name="Adler B."/>
        </authorList>
    </citation>
    <scope>NUCLEOTIDE SEQUENCE [LARGE SCALE GENOMIC DNA]</scope>
    <source>
        <strain evidence="3">Patoc 1 / ATCC 23582 / Paris</strain>
    </source>
</reference>
<dbReference type="STRING" id="456481.LEPBI_I0800"/>
<organism evidence="2 3">
    <name type="scientific">Leptospira biflexa serovar Patoc (strain Patoc 1 / ATCC 23582 / Paris)</name>
    <dbReference type="NCBI Taxonomy" id="456481"/>
    <lineage>
        <taxon>Bacteria</taxon>
        <taxon>Pseudomonadati</taxon>
        <taxon>Spirochaetota</taxon>
        <taxon>Spirochaetia</taxon>
        <taxon>Leptospirales</taxon>
        <taxon>Leptospiraceae</taxon>
        <taxon>Leptospira</taxon>
    </lineage>
</organism>
<proteinExistence type="predicted"/>
<dbReference type="HOGENOM" id="CLU_1608795_0_0_12"/>
<keyword evidence="1" id="KW-0472">Membrane</keyword>
<dbReference type="EMBL" id="CP000786">
    <property type="protein sequence ID" value="ABZ96928.1"/>
    <property type="molecule type" value="Genomic_DNA"/>
</dbReference>
<evidence type="ECO:0000256" key="1">
    <source>
        <dbReference type="SAM" id="Phobius"/>
    </source>
</evidence>